<sequence length="214" mass="22591">MNSSTGTTVLLAAEKKSAEVSDWGQYLLWTGVFVVLIGGVYALMWRAWKKRGRRQADLPAPATAPDADGPDAGTPLLPTLSGRYFGTTMAGRWLERVVAHGLGTRSTVDATLTEKGLRVDRPAAAGFFVPAADLVEARFEKAAAGKVLPEGGLLVVTWRLGDTLVDSGLRSDHVADHDAWVDAVNRLVAGDVPAAAPAGPAAHPNVNDQEGTRQ</sequence>
<evidence type="ECO:0000313" key="4">
    <source>
        <dbReference type="EMBL" id="MEU8139544.1"/>
    </source>
</evidence>
<keyword evidence="2" id="KW-0812">Transmembrane</keyword>
<dbReference type="Pfam" id="PF25362">
    <property type="entry name" value="bPH_11"/>
    <property type="match status" value="1"/>
</dbReference>
<feature type="transmembrane region" description="Helical" evidence="2">
    <location>
        <begin position="26"/>
        <end position="45"/>
    </location>
</feature>
<reference evidence="4 5" key="1">
    <citation type="submission" date="2024-06" db="EMBL/GenBank/DDBJ databases">
        <title>The Natural Products Discovery Center: Release of the First 8490 Sequenced Strains for Exploring Actinobacteria Biosynthetic Diversity.</title>
        <authorList>
            <person name="Kalkreuter E."/>
            <person name="Kautsar S.A."/>
            <person name="Yang D."/>
            <person name="Bader C.D."/>
            <person name="Teijaro C.N."/>
            <person name="Fluegel L."/>
            <person name="Davis C.M."/>
            <person name="Simpson J.R."/>
            <person name="Lauterbach L."/>
            <person name="Steele A.D."/>
            <person name="Gui C."/>
            <person name="Meng S."/>
            <person name="Li G."/>
            <person name="Viehrig K."/>
            <person name="Ye F."/>
            <person name="Su P."/>
            <person name="Kiefer A.F."/>
            <person name="Nichols A."/>
            <person name="Cepeda A.J."/>
            <person name="Yan W."/>
            <person name="Fan B."/>
            <person name="Jiang Y."/>
            <person name="Adhikari A."/>
            <person name="Zheng C.-J."/>
            <person name="Schuster L."/>
            <person name="Cowan T.M."/>
            <person name="Smanski M.J."/>
            <person name="Chevrette M.G."/>
            <person name="De Carvalho L.P.S."/>
            <person name="Shen B."/>
        </authorList>
    </citation>
    <scope>NUCLEOTIDE SEQUENCE [LARGE SCALE GENOMIC DNA]</scope>
    <source>
        <strain evidence="4 5">NPDC048946</strain>
    </source>
</reference>
<protein>
    <recommendedName>
        <fullName evidence="3">PH domain-containing protein</fullName>
    </recommendedName>
</protein>
<accession>A0ABV3DUV6</accession>
<keyword evidence="2" id="KW-1133">Transmembrane helix</keyword>
<evidence type="ECO:0000256" key="1">
    <source>
        <dbReference type="SAM" id="MobiDB-lite"/>
    </source>
</evidence>
<organism evidence="4 5">
    <name type="scientific">Streptodolium elevatio</name>
    <dbReference type="NCBI Taxonomy" id="3157996"/>
    <lineage>
        <taxon>Bacteria</taxon>
        <taxon>Bacillati</taxon>
        <taxon>Actinomycetota</taxon>
        <taxon>Actinomycetes</taxon>
        <taxon>Kitasatosporales</taxon>
        <taxon>Streptomycetaceae</taxon>
        <taxon>Streptodolium</taxon>
    </lineage>
</organism>
<dbReference type="Proteomes" id="UP001551482">
    <property type="component" value="Unassembled WGS sequence"/>
</dbReference>
<dbReference type="InterPro" id="IPR057446">
    <property type="entry name" value="PH_bac"/>
</dbReference>
<feature type="region of interest" description="Disordered" evidence="1">
    <location>
        <begin position="195"/>
        <end position="214"/>
    </location>
</feature>
<evidence type="ECO:0000313" key="5">
    <source>
        <dbReference type="Proteomes" id="UP001551482"/>
    </source>
</evidence>
<gene>
    <name evidence="4" type="ORF">AB0C36_39380</name>
</gene>
<keyword evidence="2" id="KW-0472">Membrane</keyword>
<feature type="domain" description="PH" evidence="3">
    <location>
        <begin position="71"/>
        <end position="184"/>
    </location>
</feature>
<dbReference type="RefSeq" id="WP_358363704.1">
    <property type="nucleotide sequence ID" value="NZ_JBEZFP010000182.1"/>
</dbReference>
<dbReference type="EMBL" id="JBEZFP010000182">
    <property type="protein sequence ID" value="MEU8139544.1"/>
    <property type="molecule type" value="Genomic_DNA"/>
</dbReference>
<name>A0ABV3DUV6_9ACTN</name>
<comment type="caution">
    <text evidence="4">The sequence shown here is derived from an EMBL/GenBank/DDBJ whole genome shotgun (WGS) entry which is preliminary data.</text>
</comment>
<keyword evidence="5" id="KW-1185">Reference proteome</keyword>
<evidence type="ECO:0000256" key="2">
    <source>
        <dbReference type="SAM" id="Phobius"/>
    </source>
</evidence>
<proteinExistence type="predicted"/>
<evidence type="ECO:0000259" key="3">
    <source>
        <dbReference type="Pfam" id="PF25362"/>
    </source>
</evidence>